<sequence length="549" mass="61862">MTSYRTNLKVQQANSFYNYTVGLDVTDVDLVKTATNLLKSKIARTVCFSDLKCVYLDVDGCVQLEWLRPQGRQWDSHWEVKFSDNLPRHTAADLLFCLELSFLEQRIESPEARQMPSHLRAALPPLVLERDGLTLPIHPWLKLYSDGILLISFQLDAAWSGLDEGDFIQEIVNLFQQYFDRVWVQEHLQRIDAEQELLSDLGSELSIGGQRVASRKTQRLIKKIRRDGRAVLEESLRKCGRAFDISGESCVLHQIAGSEGQSDWEATIDLCRSIYVRAVASLVAVSGRTGGRAPQAQLWQGRPSISLMRFVDQPDSKEKLLEEFGPSISRVLGRHGELEDPPALPPDLRLFGDYCFHGDRALLLWTWLRMPDQPDNVWEEDNTQGRLLENQARAEHFEYHNLRIARACATASSPQSDEDLVEAYRVLAGAEAVIHHSGQAGEITDALDYLLAAAGTKGLIASGKEQARWHLDERRYRAEKKRGRVDRWLTGVFGLVGVAGFADLVVQPLLTDMYPDHGEAWTGLYAFSLSFAVVGLVAVLISIINILRR</sequence>
<organism evidence="2 3">
    <name type="scientific">Vreelandella populi</name>
    <dbReference type="NCBI Taxonomy" id="2498858"/>
    <lineage>
        <taxon>Bacteria</taxon>
        <taxon>Pseudomonadati</taxon>
        <taxon>Pseudomonadota</taxon>
        <taxon>Gammaproteobacteria</taxon>
        <taxon>Oceanospirillales</taxon>
        <taxon>Halomonadaceae</taxon>
        <taxon>Vreelandella</taxon>
    </lineage>
</organism>
<keyword evidence="1" id="KW-0812">Transmembrane</keyword>
<feature type="transmembrane region" description="Helical" evidence="1">
    <location>
        <begin position="522"/>
        <end position="547"/>
    </location>
</feature>
<accession>A0A3S0ZGY5</accession>
<dbReference type="Proteomes" id="UP000286912">
    <property type="component" value="Unassembled WGS sequence"/>
</dbReference>
<reference evidence="2 3" key="1">
    <citation type="submission" date="2018-12" db="EMBL/GenBank/DDBJ databases">
        <title>three novel Halomonas strain isolated from plants.</title>
        <authorList>
            <person name="Sun C."/>
        </authorList>
    </citation>
    <scope>NUCLEOTIDE SEQUENCE [LARGE SCALE GENOMIC DNA]</scope>
    <source>
        <strain evidence="2 3">RC</strain>
    </source>
</reference>
<keyword evidence="1" id="KW-1133">Transmembrane helix</keyword>
<evidence type="ECO:0000313" key="2">
    <source>
        <dbReference type="EMBL" id="RUR49412.1"/>
    </source>
</evidence>
<protein>
    <submittedName>
        <fullName evidence="2">Uncharacterized protein</fullName>
    </submittedName>
</protein>
<name>A0A3S0ZGY5_9GAMM</name>
<proteinExistence type="predicted"/>
<dbReference type="OrthoDB" id="6136389at2"/>
<dbReference type="AlphaFoldDB" id="A0A3S0ZGY5"/>
<evidence type="ECO:0000313" key="3">
    <source>
        <dbReference type="Proteomes" id="UP000286912"/>
    </source>
</evidence>
<gene>
    <name evidence="2" type="ORF">ELY37_01555</name>
</gene>
<evidence type="ECO:0000256" key="1">
    <source>
        <dbReference type="SAM" id="Phobius"/>
    </source>
</evidence>
<dbReference type="RefSeq" id="WP_126981430.1">
    <property type="nucleotide sequence ID" value="NZ_RZHD01000002.1"/>
</dbReference>
<dbReference type="EMBL" id="RZHD01000002">
    <property type="protein sequence ID" value="RUR49412.1"/>
    <property type="molecule type" value="Genomic_DNA"/>
</dbReference>
<keyword evidence="3" id="KW-1185">Reference proteome</keyword>
<feature type="transmembrane region" description="Helical" evidence="1">
    <location>
        <begin position="488"/>
        <end position="510"/>
    </location>
</feature>
<keyword evidence="1" id="KW-0472">Membrane</keyword>
<comment type="caution">
    <text evidence="2">The sequence shown here is derived from an EMBL/GenBank/DDBJ whole genome shotgun (WGS) entry which is preliminary data.</text>
</comment>